<feature type="compositionally biased region" description="Low complexity" evidence="2">
    <location>
        <begin position="392"/>
        <end position="415"/>
    </location>
</feature>
<feature type="compositionally biased region" description="Polar residues" evidence="2">
    <location>
        <begin position="88"/>
        <end position="97"/>
    </location>
</feature>
<feature type="region of interest" description="Disordered" evidence="2">
    <location>
        <begin position="701"/>
        <end position="803"/>
    </location>
</feature>
<dbReference type="EMBL" id="CP144051">
    <property type="protein sequence ID" value="WWD15901.1"/>
    <property type="molecule type" value="Genomic_DNA"/>
</dbReference>
<feature type="compositionally biased region" description="Polar residues" evidence="2">
    <location>
        <begin position="640"/>
        <end position="653"/>
    </location>
</feature>
<feature type="compositionally biased region" description="Low complexity" evidence="2">
    <location>
        <begin position="439"/>
        <end position="455"/>
    </location>
</feature>
<feature type="region of interest" description="Disordered" evidence="2">
    <location>
        <begin position="513"/>
        <end position="550"/>
    </location>
</feature>
<feature type="compositionally biased region" description="Polar residues" evidence="2">
    <location>
        <begin position="1153"/>
        <end position="1164"/>
    </location>
</feature>
<feature type="region of interest" description="Disordered" evidence="2">
    <location>
        <begin position="55"/>
        <end position="97"/>
    </location>
</feature>
<feature type="compositionally biased region" description="Basic and acidic residues" evidence="2">
    <location>
        <begin position="151"/>
        <end position="166"/>
    </location>
</feature>
<accession>A0AAJ8LCI7</accession>
<feature type="compositionally biased region" description="Polar residues" evidence="2">
    <location>
        <begin position="750"/>
        <end position="770"/>
    </location>
</feature>
<feature type="compositionally biased region" description="Polar residues" evidence="2">
    <location>
        <begin position="786"/>
        <end position="797"/>
    </location>
</feature>
<feature type="compositionally biased region" description="Basic and acidic residues" evidence="2">
    <location>
        <begin position="19"/>
        <end position="32"/>
    </location>
</feature>
<feature type="region of interest" description="Disordered" evidence="2">
    <location>
        <begin position="963"/>
        <end position="1045"/>
    </location>
</feature>
<feature type="region of interest" description="Disordered" evidence="2">
    <location>
        <begin position="841"/>
        <end position="886"/>
    </location>
</feature>
<dbReference type="Proteomes" id="UP000322225">
    <property type="component" value="Chromosome 1"/>
</dbReference>
<feature type="region of interest" description="Disordered" evidence="2">
    <location>
        <begin position="584"/>
        <end position="669"/>
    </location>
</feature>
<sequence length="1355" mass="148018">MANPDPTNEFMYQLPVEGAGKKSVSEGGRGDGDGTMLMKQSQPLDLEALNERLQTLGLGHTAPPPNPHQPSQPQQQNYLPSKRASQAPFASSSQNQYLQPWHQYPSVTELAPNDSISMYRPARAPSASIRSGRRGGTNVDPGETDMAQDYDEGRFDQNDDDRRQEADAASYWTHDNMSYATPRTGARLEDEMTVGPTSVWTRGDMGRNMYDMRDRLLDAEATRNQEQMTELRRQIKEAQDLATATTRLEAAEKQLRELQARLIAEQVARTQIEQEVERREDETKNYQTEWASAVRALRRARDEGKKSEEEKRRIQRCFEEARDKLWKYHEALRVREARAQGKEEGRAEAWQEAERWMGGSPPIPGVDPVQAVPGAVLHQTPMIGVQSPPKLQSPTVQQFQQPQQPPQRQEQASQPHSSPPQVPLQSIAQLMEYFANNPSVFPQFNQPQPQQVSPPQDGPLGPSPHQTLQSQSVSPPHQMPTTRESPASPQQQQPQYPGHALTQHSIPAQATNQYMMPSHPQPTVPPQGLSMMQSQFPGAPPPGPQMQTQQMGQEMPQPMMVPVMVPVAPPVNLGAAAGLGAMPQSQMPNVGGHPYQMPPTTSGAPSQQQATKPHQAATGMHAHTNRTPRTHAATMKASPRRTQPPTSSRTQATALPHAGQTATSAGVNAAIPESTLRPHAAESYLERVDHDPSLKRMMAGAPTKTIHTSAVPHTEAGTRDTRPPTANQSHYDNGGSVFDKPLPNPAAYQGSGNRLSRAQTTKGPSRTGPNTMEDRSGLGRRMSVGENVQPNSRQRPMSQIPDGDRYPIFPMKGKEHSRQSSYGSIDPAAIGLPISRDVSAVQSPNSQYRGGRRASHPTPQRSVRTPARSRVAGALRNDEELDQPGLENIEEAAEEDLTRHMGGQHGSVPPPMMGSNQMPPPHIMRQMQQAHAQGYGPGLAGRGPPRPAPSMPNMRHRITPVMPQPLGSFGGPPNDQTQESGANKTFSEPHHHRREDRGHQHHHSLSALFGGRRQQDPVMRRNDELPEPENAYRPPRTHDLFVPPGMAPAAVSGSVMDVQGPRTSALGLSGIGGNADSDDDGRSGGRMRAPTSSHSRSNHPPSAIFPNQVSPTASPKHVAPPPERAQPPPGEVIDLNAPPEPGKKRETIIITERFNSPPTKTQPQAHEAPLPPPRSMVPTAYTATSLPHHDATGRKAQIIGKQAHDIPLPPTRSVAPTAYTASPPEQVPTVPMGTAPEVKAIDFATMVPLPQSRATTWYDRRTTVTSEPDIEEPRPARSVNKQVPASKASKVLRKPVPHSGNGVDPRSYPLPPSRAPTRGRASTYAASVPPIEEVTEPESGRENLIRRTQASSKVY</sequence>
<gene>
    <name evidence="3" type="ORF">CI109_100325</name>
</gene>
<feature type="region of interest" description="Disordered" evidence="2">
    <location>
        <begin position="1057"/>
        <end position="1180"/>
    </location>
</feature>
<keyword evidence="4" id="KW-1185">Reference proteome</keyword>
<feature type="region of interest" description="Disordered" evidence="2">
    <location>
        <begin position="384"/>
        <end position="422"/>
    </location>
</feature>
<feature type="coiled-coil region" evidence="1">
    <location>
        <begin position="221"/>
        <end position="289"/>
    </location>
</feature>
<feature type="compositionally biased region" description="Polar residues" evidence="2">
    <location>
        <begin position="974"/>
        <end position="986"/>
    </location>
</feature>
<feature type="region of interest" description="Disordered" evidence="2">
    <location>
        <begin position="439"/>
        <end position="500"/>
    </location>
</feature>
<evidence type="ECO:0000313" key="4">
    <source>
        <dbReference type="Proteomes" id="UP000322225"/>
    </source>
</evidence>
<feature type="region of interest" description="Disordered" evidence="2">
    <location>
        <begin position="1258"/>
        <end position="1355"/>
    </location>
</feature>
<dbReference type="KEGG" id="ksn:43587129"/>
<reference evidence="3" key="2">
    <citation type="submission" date="2024-01" db="EMBL/GenBank/DDBJ databases">
        <title>Comparative genomics of Cryptococcus and Kwoniella reveals pathogenesis evolution and contrasting modes of karyotype evolution via chromosome fusion or intercentromeric recombination.</title>
        <authorList>
            <person name="Coelho M.A."/>
            <person name="David-Palma M."/>
            <person name="Shea T."/>
            <person name="Bowers K."/>
            <person name="McGinley-Smith S."/>
            <person name="Mohammad A.W."/>
            <person name="Gnirke A."/>
            <person name="Yurkov A.M."/>
            <person name="Nowrousian M."/>
            <person name="Sun S."/>
            <person name="Cuomo C.A."/>
            <person name="Heitman J."/>
        </authorList>
    </citation>
    <scope>NUCLEOTIDE SEQUENCE</scope>
    <source>
        <strain evidence="3">CBS 12478</strain>
    </source>
</reference>
<feature type="region of interest" description="Disordered" evidence="2">
    <location>
        <begin position="117"/>
        <end position="169"/>
    </location>
</feature>
<evidence type="ECO:0000313" key="3">
    <source>
        <dbReference type="EMBL" id="WWD15901.1"/>
    </source>
</evidence>
<feature type="region of interest" description="Disordered" evidence="2">
    <location>
        <begin position="1"/>
        <end position="40"/>
    </location>
</feature>
<feature type="region of interest" description="Disordered" evidence="2">
    <location>
        <begin position="1203"/>
        <end position="1232"/>
    </location>
</feature>
<dbReference type="RefSeq" id="XP_031862817.2">
    <property type="nucleotide sequence ID" value="XM_032003010.2"/>
</dbReference>
<reference evidence="3" key="1">
    <citation type="submission" date="2017-08" db="EMBL/GenBank/DDBJ databases">
        <authorList>
            <person name="Cuomo C."/>
            <person name="Billmyre B."/>
            <person name="Heitman J."/>
        </authorList>
    </citation>
    <scope>NUCLEOTIDE SEQUENCE</scope>
    <source>
        <strain evidence="3">CBS 12478</strain>
    </source>
</reference>
<feature type="compositionally biased region" description="Pro residues" evidence="2">
    <location>
        <begin position="1118"/>
        <end position="1130"/>
    </location>
</feature>
<feature type="compositionally biased region" description="Polar residues" evidence="2">
    <location>
        <begin position="1090"/>
        <end position="1113"/>
    </location>
</feature>
<evidence type="ECO:0000256" key="2">
    <source>
        <dbReference type="SAM" id="MobiDB-lite"/>
    </source>
</evidence>
<feature type="compositionally biased region" description="Basic and acidic residues" evidence="2">
    <location>
        <begin position="1013"/>
        <end position="1024"/>
    </location>
</feature>
<keyword evidence="1" id="KW-0175">Coiled coil</keyword>
<evidence type="ECO:0000256" key="1">
    <source>
        <dbReference type="SAM" id="Coils"/>
    </source>
</evidence>
<name>A0AAJ8LCI7_9TREE</name>
<organism evidence="3 4">
    <name type="scientific">Kwoniella shandongensis</name>
    <dbReference type="NCBI Taxonomy" id="1734106"/>
    <lineage>
        <taxon>Eukaryota</taxon>
        <taxon>Fungi</taxon>
        <taxon>Dikarya</taxon>
        <taxon>Basidiomycota</taxon>
        <taxon>Agaricomycotina</taxon>
        <taxon>Tremellomycetes</taxon>
        <taxon>Tremellales</taxon>
        <taxon>Cryptococcaceae</taxon>
        <taxon>Kwoniella</taxon>
    </lineage>
</organism>
<feature type="compositionally biased region" description="Polar residues" evidence="2">
    <location>
        <begin position="1346"/>
        <end position="1355"/>
    </location>
</feature>
<feature type="compositionally biased region" description="Polar residues" evidence="2">
    <location>
        <begin position="598"/>
        <end position="612"/>
    </location>
</feature>
<protein>
    <submittedName>
        <fullName evidence="3">Uncharacterized protein</fullName>
    </submittedName>
</protein>
<feature type="compositionally biased region" description="Basic residues" evidence="2">
    <location>
        <begin position="990"/>
        <end position="1004"/>
    </location>
</feature>
<dbReference type="GeneID" id="43587129"/>
<proteinExistence type="predicted"/>
<feature type="compositionally biased region" description="Polar residues" evidence="2">
    <location>
        <begin position="464"/>
        <end position="488"/>
    </location>
</feature>